<dbReference type="InterPro" id="IPR005119">
    <property type="entry name" value="LysR_subst-bd"/>
</dbReference>
<dbReference type="Pfam" id="PF00126">
    <property type="entry name" value="HTH_1"/>
    <property type="match status" value="1"/>
</dbReference>
<dbReference type="Gene3D" id="3.40.190.290">
    <property type="match status" value="1"/>
</dbReference>
<dbReference type="InterPro" id="IPR050950">
    <property type="entry name" value="HTH-type_LysR_regulators"/>
</dbReference>
<dbReference type="RefSeq" id="WP_378049144.1">
    <property type="nucleotide sequence ID" value="NZ_JBHMDN010000020.1"/>
</dbReference>
<feature type="domain" description="HTH lysR-type" evidence="5">
    <location>
        <begin position="1"/>
        <end position="58"/>
    </location>
</feature>
<dbReference type="EMBL" id="JBHTAI010000008">
    <property type="protein sequence ID" value="MFC7149728.1"/>
    <property type="molecule type" value="Genomic_DNA"/>
</dbReference>
<proteinExistence type="inferred from homology"/>
<evidence type="ECO:0000256" key="4">
    <source>
        <dbReference type="ARBA" id="ARBA00023163"/>
    </source>
</evidence>
<evidence type="ECO:0000256" key="1">
    <source>
        <dbReference type="ARBA" id="ARBA00009437"/>
    </source>
</evidence>
<name>A0ABW2FD17_9BACL</name>
<dbReference type="SUPFAM" id="SSF46785">
    <property type="entry name" value="Winged helix' DNA-binding domain"/>
    <property type="match status" value="1"/>
</dbReference>
<evidence type="ECO:0000256" key="3">
    <source>
        <dbReference type="ARBA" id="ARBA00023125"/>
    </source>
</evidence>
<accession>A0ABW2FD17</accession>
<keyword evidence="4" id="KW-0804">Transcription</keyword>
<dbReference type="InterPro" id="IPR036388">
    <property type="entry name" value="WH-like_DNA-bd_sf"/>
</dbReference>
<evidence type="ECO:0000256" key="2">
    <source>
        <dbReference type="ARBA" id="ARBA00023015"/>
    </source>
</evidence>
<protein>
    <submittedName>
        <fullName evidence="6">LysR family transcriptional regulator</fullName>
    </submittedName>
</protein>
<dbReference type="Gene3D" id="1.10.10.10">
    <property type="entry name" value="Winged helix-like DNA-binding domain superfamily/Winged helix DNA-binding domain"/>
    <property type="match status" value="1"/>
</dbReference>
<dbReference type="CDD" id="cd08434">
    <property type="entry name" value="PBP2_GltC_like"/>
    <property type="match status" value="1"/>
</dbReference>
<dbReference type="SUPFAM" id="SSF53850">
    <property type="entry name" value="Periplasmic binding protein-like II"/>
    <property type="match status" value="1"/>
</dbReference>
<dbReference type="InterPro" id="IPR000847">
    <property type="entry name" value="LysR_HTH_N"/>
</dbReference>
<keyword evidence="7" id="KW-1185">Reference proteome</keyword>
<dbReference type="Proteomes" id="UP001596378">
    <property type="component" value="Unassembled WGS sequence"/>
</dbReference>
<keyword evidence="3" id="KW-0238">DNA-binding</keyword>
<comment type="caution">
    <text evidence="6">The sequence shown here is derived from an EMBL/GenBank/DDBJ whole genome shotgun (WGS) entry which is preliminary data.</text>
</comment>
<gene>
    <name evidence="6" type="ORF">ACFQMJ_14480</name>
</gene>
<reference evidence="7" key="1">
    <citation type="journal article" date="2019" name="Int. J. Syst. Evol. Microbiol.">
        <title>The Global Catalogue of Microorganisms (GCM) 10K type strain sequencing project: providing services to taxonomists for standard genome sequencing and annotation.</title>
        <authorList>
            <consortium name="The Broad Institute Genomics Platform"/>
            <consortium name="The Broad Institute Genome Sequencing Center for Infectious Disease"/>
            <person name="Wu L."/>
            <person name="Ma J."/>
        </authorList>
    </citation>
    <scope>NUCLEOTIDE SEQUENCE [LARGE SCALE GENOMIC DNA]</scope>
    <source>
        <strain evidence="7">KCTC 12907</strain>
    </source>
</reference>
<dbReference type="InterPro" id="IPR036390">
    <property type="entry name" value="WH_DNA-bd_sf"/>
</dbReference>
<organism evidence="6 7">
    <name type="scientific">Cohnella cellulosilytica</name>
    <dbReference type="NCBI Taxonomy" id="986710"/>
    <lineage>
        <taxon>Bacteria</taxon>
        <taxon>Bacillati</taxon>
        <taxon>Bacillota</taxon>
        <taxon>Bacilli</taxon>
        <taxon>Bacillales</taxon>
        <taxon>Paenibacillaceae</taxon>
        <taxon>Cohnella</taxon>
    </lineage>
</organism>
<evidence type="ECO:0000313" key="6">
    <source>
        <dbReference type="EMBL" id="MFC7149728.1"/>
    </source>
</evidence>
<dbReference type="PROSITE" id="PS50931">
    <property type="entry name" value="HTH_LYSR"/>
    <property type="match status" value="1"/>
</dbReference>
<evidence type="ECO:0000313" key="7">
    <source>
        <dbReference type="Proteomes" id="UP001596378"/>
    </source>
</evidence>
<evidence type="ECO:0000259" key="5">
    <source>
        <dbReference type="PROSITE" id="PS50931"/>
    </source>
</evidence>
<dbReference type="PANTHER" id="PTHR30419">
    <property type="entry name" value="HTH-TYPE TRANSCRIPTIONAL REGULATOR YBHD"/>
    <property type="match status" value="1"/>
</dbReference>
<keyword evidence="2" id="KW-0805">Transcription regulation</keyword>
<sequence length="296" mass="33603">MEWQQLEYFRAAAQEEHFTKAAERLSVSQPALSRSLAKLQRELGVELFDRQGRTVRLNHYGRSFYARAARILQEMDEAKLELHRMRQMQFGEVSLAFLKSLGIAFVPRLLGSFRERYPQVSFKLHQNATAAMLEQLRRGEVDLCLSAVADTTPEIAWRSLWTEEMFVFVHRSHPFAGRRSIEFAEIADERFIALKPGFSSRTLLDKLFLDNGREPRVIFEGEETIGILGFVAANLGIALLPRIDGVAMKDIAALSLADRSLHRAIGLAWVRNRALSPAASLFREHLIEFSQNGASS</sequence>
<dbReference type="PRINTS" id="PR00039">
    <property type="entry name" value="HTHLYSR"/>
</dbReference>
<dbReference type="Pfam" id="PF03466">
    <property type="entry name" value="LysR_substrate"/>
    <property type="match status" value="1"/>
</dbReference>
<comment type="similarity">
    <text evidence="1">Belongs to the LysR transcriptional regulatory family.</text>
</comment>
<dbReference type="PANTHER" id="PTHR30419:SF28">
    <property type="entry name" value="HTH-TYPE TRANSCRIPTIONAL REGULATOR BSDA"/>
    <property type="match status" value="1"/>
</dbReference>